<dbReference type="Gene3D" id="3.40.50.300">
    <property type="entry name" value="P-loop containing nucleotide triphosphate hydrolases"/>
    <property type="match status" value="1"/>
</dbReference>
<dbReference type="RefSeq" id="WP_085892058.1">
    <property type="nucleotide sequence ID" value="NZ_FWFL01000004.1"/>
</dbReference>
<dbReference type="Pfam" id="PF00685">
    <property type="entry name" value="Sulfotransfer_1"/>
    <property type="match status" value="1"/>
</dbReference>
<organism evidence="4 5">
    <name type="scientific">Roseovarius litorisediminis</name>
    <dbReference type="NCBI Taxonomy" id="1312363"/>
    <lineage>
        <taxon>Bacteria</taxon>
        <taxon>Pseudomonadati</taxon>
        <taxon>Pseudomonadota</taxon>
        <taxon>Alphaproteobacteria</taxon>
        <taxon>Rhodobacterales</taxon>
        <taxon>Roseobacteraceae</taxon>
        <taxon>Roseovarius</taxon>
    </lineage>
</organism>
<evidence type="ECO:0000259" key="3">
    <source>
        <dbReference type="Pfam" id="PF00685"/>
    </source>
</evidence>
<accession>A0A1Y5SEY0</accession>
<feature type="domain" description="Sulfotransferase" evidence="3">
    <location>
        <begin position="6"/>
        <end position="274"/>
    </location>
</feature>
<evidence type="ECO:0000313" key="5">
    <source>
        <dbReference type="Proteomes" id="UP000193827"/>
    </source>
</evidence>
<sequence>MKKSIVWLASYPKSGNTWVRIFLANYLMNADKPVSINQVNRFGMGDSISKAYRMVGGEDADLTSVHVSVALRPKVLRGIVANNADVNLVKTHNICSSAFGHELIPANVTRSAVYIIRNPLDVIVSYSRHYGVSIPDSVAAFSRSDHAAPAGLNTVHQFLGSWSEHVSSWIEPKKEYPTCILRYEDMLGQPEVAFGKLVKHIGIPLEKERLKRAIKFSSFEELSSQEEKHGFVEGSDKTDRFFVKGQTGQWQEQLTPQLVKRVKKDHRKIMKKFGYLE</sequence>
<dbReference type="GO" id="GO:0008146">
    <property type="term" value="F:sulfotransferase activity"/>
    <property type="evidence" value="ECO:0007669"/>
    <property type="project" value="InterPro"/>
</dbReference>
<dbReference type="Proteomes" id="UP000193827">
    <property type="component" value="Unassembled WGS sequence"/>
</dbReference>
<dbReference type="PANTHER" id="PTHR11783">
    <property type="entry name" value="SULFOTRANSFERASE SULT"/>
    <property type="match status" value="1"/>
</dbReference>
<dbReference type="AlphaFoldDB" id="A0A1Y5SEY0"/>
<protein>
    <submittedName>
        <fullName evidence="4">Sulfotransferase domain protein</fullName>
    </submittedName>
</protein>
<evidence type="ECO:0000313" key="4">
    <source>
        <dbReference type="EMBL" id="SLN37585.1"/>
    </source>
</evidence>
<evidence type="ECO:0000256" key="1">
    <source>
        <dbReference type="ARBA" id="ARBA00005771"/>
    </source>
</evidence>
<proteinExistence type="inferred from homology"/>
<gene>
    <name evidence="4" type="ORF">PEL8287_01808</name>
</gene>
<dbReference type="OrthoDB" id="9804504at2"/>
<comment type="similarity">
    <text evidence="1">Belongs to the sulfotransferase 1 family.</text>
</comment>
<evidence type="ECO:0000256" key="2">
    <source>
        <dbReference type="ARBA" id="ARBA00022679"/>
    </source>
</evidence>
<reference evidence="4 5" key="1">
    <citation type="submission" date="2017-03" db="EMBL/GenBank/DDBJ databases">
        <authorList>
            <person name="Afonso C.L."/>
            <person name="Miller P.J."/>
            <person name="Scott M.A."/>
            <person name="Spackman E."/>
            <person name="Goraichik I."/>
            <person name="Dimitrov K.M."/>
            <person name="Suarez D.L."/>
            <person name="Swayne D.E."/>
        </authorList>
    </citation>
    <scope>NUCLEOTIDE SEQUENCE [LARGE SCALE GENOMIC DNA]</scope>
    <source>
        <strain evidence="4 5">CECT 8287</strain>
    </source>
</reference>
<name>A0A1Y5SEY0_9RHOB</name>
<dbReference type="EMBL" id="FWFL01000004">
    <property type="protein sequence ID" value="SLN37585.1"/>
    <property type="molecule type" value="Genomic_DNA"/>
</dbReference>
<dbReference type="InterPro" id="IPR000863">
    <property type="entry name" value="Sulfotransferase_dom"/>
</dbReference>
<keyword evidence="2 4" id="KW-0808">Transferase</keyword>
<dbReference type="SUPFAM" id="SSF52540">
    <property type="entry name" value="P-loop containing nucleoside triphosphate hydrolases"/>
    <property type="match status" value="1"/>
</dbReference>
<dbReference type="InterPro" id="IPR027417">
    <property type="entry name" value="P-loop_NTPase"/>
</dbReference>
<keyword evidence="5" id="KW-1185">Reference proteome</keyword>